<dbReference type="FunFam" id="3.40.50.300:FF:000032">
    <property type="entry name" value="Export ABC transporter ATP-binding protein"/>
    <property type="match status" value="1"/>
</dbReference>
<dbReference type="InterPro" id="IPR003439">
    <property type="entry name" value="ABC_transporter-like_ATP-bd"/>
</dbReference>
<dbReference type="GO" id="GO:0005524">
    <property type="term" value="F:ATP binding"/>
    <property type="evidence" value="ECO:0007669"/>
    <property type="project" value="UniProtKB-KW"/>
</dbReference>
<gene>
    <name evidence="6" type="ORF">ENV67_08740</name>
</gene>
<dbReference type="EMBL" id="DTHG01000103">
    <property type="protein sequence ID" value="HGW92606.1"/>
    <property type="molecule type" value="Genomic_DNA"/>
</dbReference>
<dbReference type="GO" id="GO:0022857">
    <property type="term" value="F:transmembrane transporter activity"/>
    <property type="evidence" value="ECO:0007669"/>
    <property type="project" value="UniProtKB-ARBA"/>
</dbReference>
<dbReference type="InterPro" id="IPR017911">
    <property type="entry name" value="MacB-like_ATP-bd"/>
</dbReference>
<protein>
    <submittedName>
        <fullName evidence="6">ABC transporter ATP-binding protein</fullName>
    </submittedName>
</protein>
<name>A0A7C4YH71_UNCW3</name>
<comment type="caution">
    <text evidence="6">The sequence shown here is derived from an EMBL/GenBank/DDBJ whole genome shotgun (WGS) entry which is preliminary data.</text>
</comment>
<dbReference type="InterPro" id="IPR017871">
    <property type="entry name" value="ABC_transporter-like_CS"/>
</dbReference>
<feature type="domain" description="ABC transporter" evidence="5">
    <location>
        <begin position="2"/>
        <end position="227"/>
    </location>
</feature>
<evidence type="ECO:0000259" key="5">
    <source>
        <dbReference type="PROSITE" id="PS50893"/>
    </source>
</evidence>
<sequence length="227" mass="25856">MIILRNIKKFYEMGETPYPALRGVNLDVKKGEFLCIMGPSGSGKSTLLHILGCLDKPTEGEYILENENVSEISEDKLAEIRRNKIGFVFQNFYLLPRATSEYNVTLPMIYARVPLKERILRARELLKSVGLGERLHYFPNKLSGGERQRVAIARALANNPEIILADEPTGNLDSKSGEEIMEIFMKLHKQGKTIILVTHERDIAAYSERIVHIKDGLIDFEEKVKKR</sequence>
<dbReference type="SMART" id="SM00382">
    <property type="entry name" value="AAA"/>
    <property type="match status" value="1"/>
</dbReference>
<evidence type="ECO:0000256" key="1">
    <source>
        <dbReference type="ARBA" id="ARBA00005417"/>
    </source>
</evidence>
<keyword evidence="3" id="KW-0547">Nucleotide-binding</keyword>
<comment type="similarity">
    <text evidence="1">Belongs to the ABC transporter superfamily.</text>
</comment>
<evidence type="ECO:0000256" key="4">
    <source>
        <dbReference type="ARBA" id="ARBA00022840"/>
    </source>
</evidence>
<dbReference type="AlphaFoldDB" id="A0A7C4YH71"/>
<dbReference type="SUPFAM" id="SSF52540">
    <property type="entry name" value="P-loop containing nucleoside triphosphate hydrolases"/>
    <property type="match status" value="1"/>
</dbReference>
<dbReference type="PANTHER" id="PTHR42798:SF6">
    <property type="entry name" value="CELL DIVISION ATP-BINDING PROTEIN FTSE"/>
    <property type="match status" value="1"/>
</dbReference>
<evidence type="ECO:0000256" key="2">
    <source>
        <dbReference type="ARBA" id="ARBA00022448"/>
    </source>
</evidence>
<dbReference type="PANTHER" id="PTHR42798">
    <property type="entry name" value="LIPOPROTEIN-RELEASING SYSTEM ATP-BINDING PROTEIN LOLD"/>
    <property type="match status" value="1"/>
</dbReference>
<dbReference type="PROSITE" id="PS50893">
    <property type="entry name" value="ABC_TRANSPORTER_2"/>
    <property type="match status" value="1"/>
</dbReference>
<organism evidence="6">
    <name type="scientific">candidate division WOR-3 bacterium</name>
    <dbReference type="NCBI Taxonomy" id="2052148"/>
    <lineage>
        <taxon>Bacteria</taxon>
        <taxon>Bacteria division WOR-3</taxon>
    </lineage>
</organism>
<dbReference type="Gene3D" id="3.40.50.300">
    <property type="entry name" value="P-loop containing nucleotide triphosphate hydrolases"/>
    <property type="match status" value="1"/>
</dbReference>
<dbReference type="GO" id="GO:0016887">
    <property type="term" value="F:ATP hydrolysis activity"/>
    <property type="evidence" value="ECO:0007669"/>
    <property type="project" value="InterPro"/>
</dbReference>
<reference evidence="6" key="1">
    <citation type="journal article" date="2020" name="mSystems">
        <title>Genome- and Community-Level Interaction Insights into Carbon Utilization and Element Cycling Functions of Hydrothermarchaeota in Hydrothermal Sediment.</title>
        <authorList>
            <person name="Zhou Z."/>
            <person name="Liu Y."/>
            <person name="Xu W."/>
            <person name="Pan J."/>
            <person name="Luo Z.H."/>
            <person name="Li M."/>
        </authorList>
    </citation>
    <scope>NUCLEOTIDE SEQUENCE [LARGE SCALE GENOMIC DNA]</scope>
    <source>
        <strain evidence="6">SpSt-780</strain>
    </source>
</reference>
<dbReference type="PROSITE" id="PS00211">
    <property type="entry name" value="ABC_TRANSPORTER_1"/>
    <property type="match status" value="1"/>
</dbReference>
<dbReference type="InterPro" id="IPR003593">
    <property type="entry name" value="AAA+_ATPase"/>
</dbReference>
<keyword evidence="4 6" id="KW-0067">ATP-binding</keyword>
<dbReference type="InterPro" id="IPR027417">
    <property type="entry name" value="P-loop_NTPase"/>
</dbReference>
<accession>A0A7C4YH71</accession>
<keyword evidence="2" id="KW-0813">Transport</keyword>
<proteinExistence type="inferred from homology"/>
<evidence type="ECO:0000313" key="6">
    <source>
        <dbReference type="EMBL" id="HGW92606.1"/>
    </source>
</evidence>
<dbReference type="CDD" id="cd03255">
    <property type="entry name" value="ABC_MJ0796_LolCDE_FtsE"/>
    <property type="match status" value="1"/>
</dbReference>
<dbReference type="GO" id="GO:0098796">
    <property type="term" value="C:membrane protein complex"/>
    <property type="evidence" value="ECO:0007669"/>
    <property type="project" value="UniProtKB-ARBA"/>
</dbReference>
<dbReference type="Pfam" id="PF00005">
    <property type="entry name" value="ABC_tran"/>
    <property type="match status" value="1"/>
</dbReference>
<evidence type="ECO:0000256" key="3">
    <source>
        <dbReference type="ARBA" id="ARBA00022741"/>
    </source>
</evidence>